<accession>A0ABT2MY94</accession>
<proteinExistence type="predicted"/>
<organism evidence="2 3">
    <name type="scientific">Laspinema palackyanum D2a</name>
    <dbReference type="NCBI Taxonomy" id="2953684"/>
    <lineage>
        <taxon>Bacteria</taxon>
        <taxon>Bacillati</taxon>
        <taxon>Cyanobacteriota</taxon>
        <taxon>Cyanophyceae</taxon>
        <taxon>Oscillatoriophycideae</taxon>
        <taxon>Oscillatoriales</taxon>
        <taxon>Laspinemataceae</taxon>
        <taxon>Laspinema</taxon>
        <taxon>Laspinema palackyanum</taxon>
    </lineage>
</organism>
<keyword evidence="3" id="KW-1185">Reference proteome</keyword>
<keyword evidence="1" id="KW-0472">Membrane</keyword>
<evidence type="ECO:0000313" key="3">
    <source>
        <dbReference type="Proteomes" id="UP001525890"/>
    </source>
</evidence>
<dbReference type="Proteomes" id="UP001525890">
    <property type="component" value="Unassembled WGS sequence"/>
</dbReference>
<name>A0ABT2MY94_9CYAN</name>
<feature type="transmembrane region" description="Helical" evidence="1">
    <location>
        <begin position="431"/>
        <end position="455"/>
    </location>
</feature>
<keyword evidence="1" id="KW-1133">Transmembrane helix</keyword>
<dbReference type="RefSeq" id="WP_368007882.1">
    <property type="nucleotide sequence ID" value="NZ_JAMXFF010000030.1"/>
</dbReference>
<comment type="caution">
    <text evidence="2">The sequence shown here is derived from an EMBL/GenBank/DDBJ whole genome shotgun (WGS) entry which is preliminary data.</text>
</comment>
<sequence>MINLVCPTLALFVYHLQEGGVRDANHPQCGSANSLEQLTQTLAGYYGGDRSSQSVPKPLDFLEVTPLDQSRVKFEGKFNHQHPIQGSFRHFTLDENYGLAWNASVQGKFTGDELVQCLDVLLTLIPKVGHLPGHLGQTLIVSGWVENPEKDDREILANNIYKSLINEGWQYQEKGQFLGGSVFEFWRSSPQRWEKMEAESHLVLILYPNPKAMETGAEFYEDWKALFCYRNKILGAYGESRELKEKMVEEFNEISASIKGLYDLEFAELKLSLYHNSVALSNFVKNINRIEVRQHEIDLNLHQYEKSVQSIANKAGNVFQVSNDFKFLQEFSAIVRAKYQKQIEQDYASLRPYLNILEHLRGTITSIVEISQAQSDRDFHTFACLVGTGIGTAAVVASSSPAWVTPLKESPTIATTLNHLKVPQPWTNFSLALSLSAIAGLLGCLVASVCIPWFCPKRLTIKADRQR</sequence>
<evidence type="ECO:0000256" key="1">
    <source>
        <dbReference type="SAM" id="Phobius"/>
    </source>
</evidence>
<dbReference type="EMBL" id="JAMXFF010000030">
    <property type="protein sequence ID" value="MCT7968362.1"/>
    <property type="molecule type" value="Genomic_DNA"/>
</dbReference>
<keyword evidence="1" id="KW-0812">Transmembrane</keyword>
<gene>
    <name evidence="2" type="ORF">NG799_18805</name>
</gene>
<protein>
    <submittedName>
        <fullName evidence="2">Uncharacterized protein</fullName>
    </submittedName>
</protein>
<evidence type="ECO:0000313" key="2">
    <source>
        <dbReference type="EMBL" id="MCT7968362.1"/>
    </source>
</evidence>
<reference evidence="2 3" key="1">
    <citation type="journal article" date="2022" name="Front. Microbiol.">
        <title>High genomic differentiation and limited gene flow indicate recent cryptic speciation within the genus Laspinema (cyanobacteria).</title>
        <authorList>
            <person name="Stanojkovic A."/>
            <person name="Skoupy S."/>
            <person name="Skaloud P."/>
            <person name="Dvorak P."/>
        </authorList>
    </citation>
    <scope>NUCLEOTIDE SEQUENCE [LARGE SCALE GENOMIC DNA]</scope>
    <source>
        <strain evidence="2 3">D2a</strain>
    </source>
</reference>